<dbReference type="InParanoid" id="A0A2P6MTX3"/>
<organism evidence="1 2">
    <name type="scientific">Planoprotostelium fungivorum</name>
    <dbReference type="NCBI Taxonomy" id="1890364"/>
    <lineage>
        <taxon>Eukaryota</taxon>
        <taxon>Amoebozoa</taxon>
        <taxon>Evosea</taxon>
        <taxon>Variosea</taxon>
        <taxon>Cavosteliida</taxon>
        <taxon>Cavosteliaceae</taxon>
        <taxon>Planoprotostelium</taxon>
    </lineage>
</organism>
<dbReference type="EMBL" id="MDYQ01000418">
    <property type="protein sequence ID" value="PRP75137.1"/>
    <property type="molecule type" value="Genomic_DNA"/>
</dbReference>
<comment type="caution">
    <text evidence="1">The sequence shown here is derived from an EMBL/GenBank/DDBJ whole genome shotgun (WGS) entry which is preliminary data.</text>
</comment>
<dbReference type="AlphaFoldDB" id="A0A2P6MTX3"/>
<evidence type="ECO:0000313" key="2">
    <source>
        <dbReference type="Proteomes" id="UP000241769"/>
    </source>
</evidence>
<accession>A0A2P6MTX3</accession>
<sequence length="83" mass="9795">MSNRFRRQEFRRMGWSNFSETDSGSLTVWNGPQRWVFLDNLPPRPVSSGPGSRPRPGSREWHVFISLRDTKWFTLAEKKNQAE</sequence>
<proteinExistence type="predicted"/>
<protein>
    <submittedName>
        <fullName evidence="1">Uncharacterized protein</fullName>
    </submittedName>
</protein>
<gene>
    <name evidence="1" type="ORF">PROFUN_15977</name>
</gene>
<name>A0A2P6MTX3_9EUKA</name>
<evidence type="ECO:0000313" key="1">
    <source>
        <dbReference type="EMBL" id="PRP75137.1"/>
    </source>
</evidence>
<reference evidence="1 2" key="1">
    <citation type="journal article" date="2018" name="Genome Biol. Evol.">
        <title>Multiple Roots of Fruiting Body Formation in Amoebozoa.</title>
        <authorList>
            <person name="Hillmann F."/>
            <person name="Forbes G."/>
            <person name="Novohradska S."/>
            <person name="Ferling I."/>
            <person name="Riege K."/>
            <person name="Groth M."/>
            <person name="Westermann M."/>
            <person name="Marz M."/>
            <person name="Spaller T."/>
            <person name="Winckler T."/>
            <person name="Schaap P."/>
            <person name="Glockner G."/>
        </authorList>
    </citation>
    <scope>NUCLEOTIDE SEQUENCE [LARGE SCALE GENOMIC DNA]</scope>
    <source>
        <strain evidence="1 2">Jena</strain>
    </source>
</reference>
<dbReference type="Proteomes" id="UP000241769">
    <property type="component" value="Unassembled WGS sequence"/>
</dbReference>
<keyword evidence="2" id="KW-1185">Reference proteome</keyword>